<evidence type="ECO:0000256" key="8">
    <source>
        <dbReference type="ARBA" id="ARBA00023136"/>
    </source>
</evidence>
<evidence type="ECO:0000259" key="12">
    <source>
        <dbReference type="PROSITE" id="PS51371"/>
    </source>
</evidence>
<keyword evidence="4 10" id="KW-0812">Transmembrane</keyword>
<dbReference type="InterPro" id="IPR044751">
    <property type="entry name" value="Ion_transp-like_CBS"/>
</dbReference>
<dbReference type="Proteomes" id="UP001157910">
    <property type="component" value="Unassembled WGS sequence"/>
</dbReference>
<dbReference type="Gene3D" id="3.30.465.10">
    <property type="match status" value="1"/>
</dbReference>
<reference evidence="14 15" key="1">
    <citation type="submission" date="2017-05" db="EMBL/GenBank/DDBJ databases">
        <authorList>
            <person name="Varghese N."/>
            <person name="Submissions S."/>
        </authorList>
    </citation>
    <scope>NUCLEOTIDE SEQUENCE [LARGE SCALE GENOMIC DNA]</scope>
    <source>
        <strain evidence="14 15">SM16</strain>
    </source>
</reference>
<dbReference type="EMBL" id="FXUI01000004">
    <property type="protein sequence ID" value="SMP67399.1"/>
    <property type="molecule type" value="Genomic_DNA"/>
</dbReference>
<dbReference type="Pfam" id="PF01595">
    <property type="entry name" value="CNNM"/>
    <property type="match status" value="1"/>
</dbReference>
<dbReference type="InterPro" id="IPR046342">
    <property type="entry name" value="CBS_dom_sf"/>
</dbReference>
<comment type="caution">
    <text evidence="14">The sequence shown here is derived from an EMBL/GenBank/DDBJ whole genome shotgun (WGS) entry which is preliminary data.</text>
</comment>
<proteinExistence type="inferred from homology"/>
<dbReference type="Pfam" id="PF03471">
    <property type="entry name" value="CorC_HlyC"/>
    <property type="match status" value="1"/>
</dbReference>
<evidence type="ECO:0000259" key="13">
    <source>
        <dbReference type="PROSITE" id="PS51846"/>
    </source>
</evidence>
<dbReference type="PROSITE" id="PS51846">
    <property type="entry name" value="CNNM"/>
    <property type="match status" value="1"/>
</dbReference>
<protein>
    <submittedName>
        <fullName evidence="14">Hemolysin</fullName>
    </submittedName>
</protein>
<feature type="domain" description="CNNM transmembrane" evidence="13">
    <location>
        <begin position="58"/>
        <end position="259"/>
    </location>
</feature>
<dbReference type="SUPFAM" id="SSF56176">
    <property type="entry name" value="FAD-binding/transporter-associated domain-like"/>
    <property type="match status" value="1"/>
</dbReference>
<evidence type="ECO:0000256" key="2">
    <source>
        <dbReference type="ARBA" id="ARBA00006446"/>
    </source>
</evidence>
<evidence type="ECO:0000256" key="3">
    <source>
        <dbReference type="ARBA" id="ARBA00022475"/>
    </source>
</evidence>
<dbReference type="SUPFAM" id="SSF54631">
    <property type="entry name" value="CBS-domain pair"/>
    <property type="match status" value="1"/>
</dbReference>
<evidence type="ECO:0000313" key="14">
    <source>
        <dbReference type="EMBL" id="SMP67399.1"/>
    </source>
</evidence>
<sequence>MCLHIDICAVVNMNGKWLMGPQQPEGRPVPCKLLQQSVASPRGFFAFGLFSASDEGTVTPFPWTDVLIIIGLIFLNGLFSMSELAIVSARSARLKVSADKGSRAAKTALDLAAEPGRFLSTVQIGITLIGIIAGAYSGSSLGGPVGDRLALVGVPARFAAELGFALVIVATTYLSVVVGELVPKQLALRMAEPVALVMAQPMSLLARIMGPFVWLLDRSSGVILRLFSIRSGDTERLTAEELHMIFAEATRSGVIEEEERAMMTGVLRLAERPVRELMTPRNQIDWIDADADEDQLRAKIKASPHSLLPVMDGEGAPDNVIGILKVKEVLAALIAGETVDVRAMMRKAEVIPDQLDAMDALRKLQTAEVSMAVVHDEYGHLEGVVTPSDVLSALAGTFVSHQDEGDEPMIVTRDDGSLLVSGAMPADALADRLGMTLPEDRDFATIAGYVLHVLRKVPREGENFVEQGWRFEVIDMDGLKIDKVLVNAELPAASDDGVAGDG</sequence>
<dbReference type="InterPro" id="IPR002550">
    <property type="entry name" value="CNNM"/>
</dbReference>
<dbReference type="Gene3D" id="3.10.580.10">
    <property type="entry name" value="CBS-domain"/>
    <property type="match status" value="1"/>
</dbReference>
<dbReference type="InterPro" id="IPR000644">
    <property type="entry name" value="CBS_dom"/>
</dbReference>
<evidence type="ECO:0000256" key="9">
    <source>
        <dbReference type="PROSITE-ProRule" id="PRU00703"/>
    </source>
</evidence>
<name>A0ABY1QCK8_9SPHN</name>
<keyword evidence="15" id="KW-1185">Reference proteome</keyword>
<dbReference type="Pfam" id="PF00571">
    <property type="entry name" value="CBS"/>
    <property type="match status" value="1"/>
</dbReference>
<evidence type="ECO:0000256" key="5">
    <source>
        <dbReference type="ARBA" id="ARBA00022737"/>
    </source>
</evidence>
<comment type="subcellular location">
    <subcellularLocation>
        <location evidence="1">Cell membrane</location>
        <topology evidence="1">Multi-pass membrane protein</topology>
    </subcellularLocation>
</comment>
<keyword evidence="5" id="KW-0677">Repeat</keyword>
<dbReference type="InterPro" id="IPR051676">
    <property type="entry name" value="UPF0053_domain"/>
</dbReference>
<dbReference type="PANTHER" id="PTHR43099:SF5">
    <property type="entry name" value="HLYC_CORC FAMILY TRANSPORTER"/>
    <property type="match status" value="1"/>
</dbReference>
<organism evidence="14 15">
    <name type="scientific">Novosphingobium panipatense</name>
    <dbReference type="NCBI Taxonomy" id="428991"/>
    <lineage>
        <taxon>Bacteria</taxon>
        <taxon>Pseudomonadati</taxon>
        <taxon>Pseudomonadota</taxon>
        <taxon>Alphaproteobacteria</taxon>
        <taxon>Sphingomonadales</taxon>
        <taxon>Sphingomonadaceae</taxon>
        <taxon>Novosphingobium</taxon>
    </lineage>
</organism>
<keyword evidence="7 9" id="KW-0129">CBS domain</keyword>
<feature type="transmembrane region" description="Helical" evidence="11">
    <location>
        <begin position="118"/>
        <end position="138"/>
    </location>
</feature>
<gene>
    <name evidence="14" type="ORF">SAMN06296065_104203</name>
</gene>
<dbReference type="InterPro" id="IPR005170">
    <property type="entry name" value="Transptr-assoc_dom"/>
</dbReference>
<keyword evidence="6 10" id="KW-1133">Transmembrane helix</keyword>
<feature type="domain" description="CBS" evidence="12">
    <location>
        <begin position="344"/>
        <end position="404"/>
    </location>
</feature>
<feature type="transmembrane region" description="Helical" evidence="11">
    <location>
        <begin position="194"/>
        <end position="216"/>
    </location>
</feature>
<dbReference type="CDD" id="cd04590">
    <property type="entry name" value="CBS_pair_CorC_HlyC_assoc"/>
    <property type="match status" value="1"/>
</dbReference>
<accession>A0ABY1QCK8</accession>
<dbReference type="InterPro" id="IPR036318">
    <property type="entry name" value="FAD-bd_PCMH-like_sf"/>
</dbReference>
<evidence type="ECO:0000256" key="6">
    <source>
        <dbReference type="ARBA" id="ARBA00022989"/>
    </source>
</evidence>
<keyword evidence="3" id="KW-1003">Cell membrane</keyword>
<evidence type="ECO:0000313" key="15">
    <source>
        <dbReference type="Proteomes" id="UP001157910"/>
    </source>
</evidence>
<evidence type="ECO:0000256" key="7">
    <source>
        <dbReference type="ARBA" id="ARBA00023122"/>
    </source>
</evidence>
<feature type="transmembrane region" description="Helical" evidence="11">
    <location>
        <begin position="66"/>
        <end position="87"/>
    </location>
</feature>
<comment type="similarity">
    <text evidence="2">Belongs to the UPF0053 family. Hemolysin C subfamily.</text>
</comment>
<evidence type="ECO:0000256" key="1">
    <source>
        <dbReference type="ARBA" id="ARBA00004651"/>
    </source>
</evidence>
<dbReference type="PANTHER" id="PTHR43099">
    <property type="entry name" value="UPF0053 PROTEIN YRKA"/>
    <property type="match status" value="1"/>
</dbReference>
<keyword evidence="8 10" id="KW-0472">Membrane</keyword>
<evidence type="ECO:0000256" key="4">
    <source>
        <dbReference type="ARBA" id="ARBA00022692"/>
    </source>
</evidence>
<dbReference type="PROSITE" id="PS51371">
    <property type="entry name" value="CBS"/>
    <property type="match status" value="2"/>
</dbReference>
<evidence type="ECO:0000256" key="10">
    <source>
        <dbReference type="PROSITE-ProRule" id="PRU01193"/>
    </source>
</evidence>
<feature type="domain" description="CBS" evidence="12">
    <location>
        <begin position="278"/>
        <end position="341"/>
    </location>
</feature>
<evidence type="ECO:0000256" key="11">
    <source>
        <dbReference type="SAM" id="Phobius"/>
    </source>
</evidence>
<feature type="transmembrane region" description="Helical" evidence="11">
    <location>
        <begin position="158"/>
        <end position="182"/>
    </location>
</feature>
<dbReference type="InterPro" id="IPR016169">
    <property type="entry name" value="FAD-bd_PCMH_sub2"/>
</dbReference>
<dbReference type="SMART" id="SM01091">
    <property type="entry name" value="CorC_HlyC"/>
    <property type="match status" value="1"/>
</dbReference>